<evidence type="ECO:0000313" key="1">
    <source>
        <dbReference type="EMBL" id="SEA12003.1"/>
    </source>
</evidence>
<dbReference type="Proteomes" id="UP000187280">
    <property type="component" value="Unassembled WGS sequence"/>
</dbReference>
<sequence length="46" mass="5480">MFVNKLQRVLGVCLKSEKRIVFSWVHIIEYLQNVLYSAITPRIFLL</sequence>
<name>A0A1H3YKK0_9GAMM</name>
<dbReference type="STRING" id="71657.SAMN02982996_01025"/>
<protein>
    <submittedName>
        <fullName evidence="1">Uncharacterized protein</fullName>
    </submittedName>
</protein>
<dbReference type="EMBL" id="FNQS01000002">
    <property type="protein sequence ID" value="SEA12003.1"/>
    <property type="molecule type" value="Genomic_DNA"/>
</dbReference>
<proteinExistence type="predicted"/>
<organism evidence="1 2">
    <name type="scientific">Lonsdalea quercina</name>
    <dbReference type="NCBI Taxonomy" id="71657"/>
    <lineage>
        <taxon>Bacteria</taxon>
        <taxon>Pseudomonadati</taxon>
        <taxon>Pseudomonadota</taxon>
        <taxon>Gammaproteobacteria</taxon>
        <taxon>Enterobacterales</taxon>
        <taxon>Pectobacteriaceae</taxon>
        <taxon>Lonsdalea</taxon>
    </lineage>
</organism>
<evidence type="ECO:0000313" key="2">
    <source>
        <dbReference type="Proteomes" id="UP000187280"/>
    </source>
</evidence>
<reference evidence="1 2" key="1">
    <citation type="submission" date="2016-10" db="EMBL/GenBank/DDBJ databases">
        <authorList>
            <person name="de Groot N.N."/>
        </authorList>
    </citation>
    <scope>NUCLEOTIDE SEQUENCE [LARGE SCALE GENOMIC DNA]</scope>
    <source>
        <strain evidence="1 2">ATCC 29281</strain>
    </source>
</reference>
<accession>A0A1H3YKK0</accession>
<keyword evidence="2" id="KW-1185">Reference proteome</keyword>
<gene>
    <name evidence="1" type="ORF">SAMN02982996_01025</name>
</gene>
<dbReference type="AlphaFoldDB" id="A0A1H3YKK0"/>